<organism evidence="1 2">
    <name type="scientific">Phocaeicola vulgatus</name>
    <name type="common">Bacteroides vulgatus</name>
    <dbReference type="NCBI Taxonomy" id="821"/>
    <lineage>
        <taxon>Bacteria</taxon>
        <taxon>Pseudomonadati</taxon>
        <taxon>Bacteroidota</taxon>
        <taxon>Bacteroidia</taxon>
        <taxon>Bacteroidales</taxon>
        <taxon>Bacteroidaceae</taxon>
        <taxon>Phocaeicola</taxon>
    </lineage>
</organism>
<protein>
    <recommendedName>
        <fullName evidence="3">ATP-binding protein</fullName>
    </recommendedName>
</protein>
<dbReference type="SUPFAM" id="SSF55874">
    <property type="entry name" value="ATPase domain of HSP90 chaperone/DNA topoisomerase II/histidine kinase"/>
    <property type="match status" value="1"/>
</dbReference>
<reference evidence="1 2" key="1">
    <citation type="submission" date="2018-08" db="EMBL/GenBank/DDBJ databases">
        <title>A genome reference for cultivated species of the human gut microbiota.</title>
        <authorList>
            <person name="Zou Y."/>
            <person name="Xue W."/>
            <person name="Luo G."/>
        </authorList>
    </citation>
    <scope>NUCLEOTIDE SEQUENCE [LARGE SCALE GENOMIC DNA]</scope>
    <source>
        <strain evidence="1 2">AM30-40</strain>
    </source>
</reference>
<dbReference type="NCBIfam" id="NF047352">
    <property type="entry name" value="P_loop_sacsin"/>
    <property type="match status" value="1"/>
</dbReference>
<comment type="caution">
    <text evidence="1">The sequence shown here is derived from an EMBL/GenBank/DDBJ whole genome shotgun (WGS) entry which is preliminary data.</text>
</comment>
<dbReference type="EMBL" id="QSJM01000028">
    <property type="protein sequence ID" value="RHD79848.1"/>
    <property type="molecule type" value="Genomic_DNA"/>
</dbReference>
<dbReference type="InterPro" id="IPR036890">
    <property type="entry name" value="HATPase_C_sf"/>
</dbReference>
<name>A0A414H8H4_PHOVU</name>
<dbReference type="RefSeq" id="WP_118170820.1">
    <property type="nucleotide sequence ID" value="NZ_QSJM01000028.1"/>
</dbReference>
<accession>A0A414H8H4</accession>
<gene>
    <name evidence="1" type="ORF">DW783_10620</name>
</gene>
<sequence>MSEQLSAREAFDNATYKQAADKIRQILSAIRNNPASSAKRWVWELMQNAKDIPNRFDKVSIEIDLMSENKLQFRHNGNPFVINNITGLIRQVSSKDSLNSDEETTGKFGTGFICTHLLSDVIDVEGILNYDTYRKFRLSLDRSGRSSEELIPRIREVEKAFYNPEIYFEEIPNYEVNRVENDFDTVFTYHLTSKEKLESAQAGLNDLINTLPITLVTQSKKIKQVHVIDRVAKTDVMYKCDSTDLDEYVTFSKIAINNDEKLYLSYITDKVALTIEVLQTEDGYELIKRDSKQPVLYRDFPLIGSEKFYFPYTLNGFRLFPTEKRNSIPLNGEDNEEAKDNRAIIEHAVNAAIKFNEWLITHNATNRYLLAYSRKPEPEVAYDERIALPWIKNLQTNWRKQLLSQPLVETPNSIHELKDISVPCFASFGESNAKTINEKFFNLLEAFYLGRGYLPKKEHLHGWLDVLRPEYTTWNADLKYEKNNFLKDLQDVKSVEQLCSKLNKSEPEIYNWLNDVYSFLIEQNCLKDFDDFSIIPNMEGNFRKLSSLKSDFANQIPLKLMDLYNKYNSITIQSWMINRKINSLTLGKSLEEYSLKDIIGWVNSEIDSDHQFRLNGSLYKIRYFLAYNIIELYPDTNEDNDYIDYRKKLYNFSNTKGERNEFIPISVVDHDLWREADKYWFNHNYENIAKSASVKNLAETYFKESKNIDETLLWLNDYISFYRENSKGDFIKDKKIFPDQRLDFKSLNDLRYDDNIEEIFKDLANYAVSIDFSKDKYRHCLLHRSISGYEKHNPLTLKEVYEFVKGVFDTSSAIIRDTIAKYTISIIPKTDDSGSQEVKLYKFVKTLFGDTIPEITYTEYSSGFNWGFAQEFYLKKLCSTISESINLQGLKNKSTGFSEYSELNLTEWVDNVIEFLHSFKNKKYWTIITDSEKGIGIWLNQDNEFCRFQDIRKDDNIPEKLKELAASNKHVAHNFKYDLYSLNAIHSSYLETKAITIEEIGEFIDAKIKDYDGDKQDKDFAALIFTIGELCSKYPNLSKSMEYYTEKKNSLIVGSLGEGETLNLVGSIIQHGNDKLLAVKEILDNNSIEDLNNIKAVLRKCPADKYDKFKDLINNFTNKDASIKDGETPLGEDDKKDIVVVPKTYEIEVESYDGRIQRITTDQEQYAGLSLEEIERYVSEAKGAVVKYFRELDEKHNLGLKFDNERIAKHSFSQLYGISDKNGKEIPIVVHSYKGPQYRYFDLNWYDWQLLSKKGSMLFVLTVTGLQCIPLYALPVRNFNFSINNEMSNETKAILLTLASVGKCYSDLSFDFGNNMPHGFINPIPFDYVPEELNNCISSIKGVCDQNIPQIADVYNYGKNIPLIRSTVGYSSIMKEYEETGNMRDIFDAPANNIVAPSVGTSFID</sequence>
<evidence type="ECO:0000313" key="2">
    <source>
        <dbReference type="Proteomes" id="UP000283429"/>
    </source>
</evidence>
<dbReference type="Proteomes" id="UP000283429">
    <property type="component" value="Unassembled WGS sequence"/>
</dbReference>
<evidence type="ECO:0008006" key="3">
    <source>
        <dbReference type="Google" id="ProtNLM"/>
    </source>
</evidence>
<proteinExistence type="predicted"/>
<evidence type="ECO:0000313" key="1">
    <source>
        <dbReference type="EMBL" id="RHD79848.1"/>
    </source>
</evidence>